<accession>A0AAD6ZJD4</accession>
<organism evidence="1 2">
    <name type="scientific">Mycena albidolilacea</name>
    <dbReference type="NCBI Taxonomy" id="1033008"/>
    <lineage>
        <taxon>Eukaryota</taxon>
        <taxon>Fungi</taxon>
        <taxon>Dikarya</taxon>
        <taxon>Basidiomycota</taxon>
        <taxon>Agaricomycotina</taxon>
        <taxon>Agaricomycetes</taxon>
        <taxon>Agaricomycetidae</taxon>
        <taxon>Agaricales</taxon>
        <taxon>Marasmiineae</taxon>
        <taxon>Mycenaceae</taxon>
        <taxon>Mycena</taxon>
    </lineage>
</organism>
<protein>
    <submittedName>
        <fullName evidence="1">Uncharacterized protein</fullName>
    </submittedName>
</protein>
<keyword evidence="2" id="KW-1185">Reference proteome</keyword>
<dbReference type="EMBL" id="JARIHO010000045">
    <property type="protein sequence ID" value="KAJ7323863.1"/>
    <property type="molecule type" value="Genomic_DNA"/>
</dbReference>
<comment type="caution">
    <text evidence="1">The sequence shown here is derived from an EMBL/GenBank/DDBJ whole genome shotgun (WGS) entry which is preliminary data.</text>
</comment>
<reference evidence="1" key="1">
    <citation type="submission" date="2023-03" db="EMBL/GenBank/DDBJ databases">
        <title>Massive genome expansion in bonnet fungi (Mycena s.s.) driven by repeated elements and novel gene families across ecological guilds.</title>
        <authorList>
            <consortium name="Lawrence Berkeley National Laboratory"/>
            <person name="Harder C.B."/>
            <person name="Miyauchi S."/>
            <person name="Viragh M."/>
            <person name="Kuo A."/>
            <person name="Thoen E."/>
            <person name="Andreopoulos B."/>
            <person name="Lu D."/>
            <person name="Skrede I."/>
            <person name="Drula E."/>
            <person name="Henrissat B."/>
            <person name="Morin E."/>
            <person name="Kohler A."/>
            <person name="Barry K."/>
            <person name="LaButti K."/>
            <person name="Morin E."/>
            <person name="Salamov A."/>
            <person name="Lipzen A."/>
            <person name="Mereny Z."/>
            <person name="Hegedus B."/>
            <person name="Baldrian P."/>
            <person name="Stursova M."/>
            <person name="Weitz H."/>
            <person name="Taylor A."/>
            <person name="Grigoriev I.V."/>
            <person name="Nagy L.G."/>
            <person name="Martin F."/>
            <person name="Kauserud H."/>
        </authorList>
    </citation>
    <scope>NUCLEOTIDE SEQUENCE</scope>
    <source>
        <strain evidence="1">CBHHK002</strain>
    </source>
</reference>
<proteinExistence type="predicted"/>
<gene>
    <name evidence="1" type="ORF">DFH08DRAFT_968882</name>
</gene>
<name>A0AAD6ZJD4_9AGAR</name>
<sequence length="156" mass="17857">MSHGKHAQTGRLRMRMLVRRLITKRDVICRTPRCSYCLAHRRCDPELWKCRAKSVPFPSSCLVLYYMHDAYLQRLIDTVLFQTNAPISATMRNEGAERTTAKSLFIAGASSSQSEPFVINSGNSGYVVSRTWARGTTDMRYFNHDVQSSTLTFHFI</sequence>
<dbReference type="Proteomes" id="UP001218218">
    <property type="component" value="Unassembled WGS sequence"/>
</dbReference>
<dbReference type="AlphaFoldDB" id="A0AAD6ZJD4"/>
<evidence type="ECO:0000313" key="1">
    <source>
        <dbReference type="EMBL" id="KAJ7323863.1"/>
    </source>
</evidence>
<evidence type="ECO:0000313" key="2">
    <source>
        <dbReference type="Proteomes" id="UP001218218"/>
    </source>
</evidence>